<name>A0ABP8RRZ9_9PSEU</name>
<feature type="region of interest" description="Disordered" evidence="1">
    <location>
        <begin position="77"/>
        <end position="125"/>
    </location>
</feature>
<reference evidence="3" key="1">
    <citation type="journal article" date="2019" name="Int. J. Syst. Evol. Microbiol.">
        <title>The Global Catalogue of Microorganisms (GCM) 10K type strain sequencing project: providing services to taxonomists for standard genome sequencing and annotation.</title>
        <authorList>
            <consortium name="The Broad Institute Genomics Platform"/>
            <consortium name="The Broad Institute Genome Sequencing Center for Infectious Disease"/>
            <person name="Wu L."/>
            <person name="Ma J."/>
        </authorList>
    </citation>
    <scope>NUCLEOTIDE SEQUENCE [LARGE SCALE GENOMIC DNA]</scope>
    <source>
        <strain evidence="3">JCM 17906</strain>
    </source>
</reference>
<evidence type="ECO:0000313" key="2">
    <source>
        <dbReference type="EMBL" id="GAA4545090.1"/>
    </source>
</evidence>
<feature type="compositionally biased region" description="Gly residues" evidence="1">
    <location>
        <begin position="27"/>
        <end position="39"/>
    </location>
</feature>
<evidence type="ECO:0000256" key="1">
    <source>
        <dbReference type="SAM" id="MobiDB-lite"/>
    </source>
</evidence>
<gene>
    <name evidence="2" type="ORF">GCM10023175_24280</name>
</gene>
<accession>A0ABP8RRZ9</accession>
<dbReference type="EMBL" id="BAABGT010000030">
    <property type="protein sequence ID" value="GAA4545090.1"/>
    <property type="molecule type" value="Genomic_DNA"/>
</dbReference>
<feature type="compositionally biased region" description="Basic and acidic residues" evidence="1">
    <location>
        <begin position="115"/>
        <end position="125"/>
    </location>
</feature>
<dbReference type="Proteomes" id="UP001501598">
    <property type="component" value="Unassembled WGS sequence"/>
</dbReference>
<keyword evidence="3" id="KW-1185">Reference proteome</keyword>
<feature type="compositionally biased region" description="Basic residues" evidence="1">
    <location>
        <begin position="54"/>
        <end position="66"/>
    </location>
</feature>
<feature type="region of interest" description="Disordered" evidence="1">
    <location>
        <begin position="1"/>
        <end position="45"/>
    </location>
</feature>
<comment type="caution">
    <text evidence="2">The sequence shown here is derived from an EMBL/GenBank/DDBJ whole genome shotgun (WGS) entry which is preliminary data.</text>
</comment>
<proteinExistence type="predicted"/>
<sequence length="125" mass="13339">MVGAGHDDVELHRSAPFVRPQPALGTGVVGPGSTLGPGSGSTRATSLRVLSRTTMRHSPARRPARYHHADRVRIKRSFTVGGRISGDRDGGPTAPEPVLGSTDGTRRRRMPRSGRLLDGRAETLL</sequence>
<evidence type="ECO:0000313" key="3">
    <source>
        <dbReference type="Proteomes" id="UP001501598"/>
    </source>
</evidence>
<organism evidence="2 3">
    <name type="scientific">Pseudonocardia xishanensis</name>
    <dbReference type="NCBI Taxonomy" id="630995"/>
    <lineage>
        <taxon>Bacteria</taxon>
        <taxon>Bacillati</taxon>
        <taxon>Actinomycetota</taxon>
        <taxon>Actinomycetes</taxon>
        <taxon>Pseudonocardiales</taxon>
        <taxon>Pseudonocardiaceae</taxon>
        <taxon>Pseudonocardia</taxon>
    </lineage>
</organism>
<feature type="region of interest" description="Disordered" evidence="1">
    <location>
        <begin position="52"/>
        <end position="71"/>
    </location>
</feature>
<protein>
    <submittedName>
        <fullName evidence="2">Uncharacterized protein</fullName>
    </submittedName>
</protein>
<feature type="compositionally biased region" description="Basic and acidic residues" evidence="1">
    <location>
        <begin position="1"/>
        <end position="13"/>
    </location>
</feature>